<protein>
    <submittedName>
        <fullName evidence="1">Uncharacterized protein</fullName>
    </submittedName>
</protein>
<name>A0A182Y1C4_ANOST</name>
<dbReference type="Proteomes" id="UP000076408">
    <property type="component" value="Unassembled WGS sequence"/>
</dbReference>
<dbReference type="VEuPathDB" id="VectorBase:ASTE009581"/>
<organism evidence="1 2">
    <name type="scientific">Anopheles stephensi</name>
    <name type="common">Indo-Pakistan malaria mosquito</name>
    <dbReference type="NCBI Taxonomy" id="30069"/>
    <lineage>
        <taxon>Eukaryota</taxon>
        <taxon>Metazoa</taxon>
        <taxon>Ecdysozoa</taxon>
        <taxon>Arthropoda</taxon>
        <taxon>Hexapoda</taxon>
        <taxon>Insecta</taxon>
        <taxon>Pterygota</taxon>
        <taxon>Neoptera</taxon>
        <taxon>Endopterygota</taxon>
        <taxon>Diptera</taxon>
        <taxon>Nematocera</taxon>
        <taxon>Culicoidea</taxon>
        <taxon>Culicidae</taxon>
        <taxon>Anophelinae</taxon>
        <taxon>Anopheles</taxon>
    </lineage>
</organism>
<evidence type="ECO:0000313" key="2">
    <source>
        <dbReference type="Proteomes" id="UP000076408"/>
    </source>
</evidence>
<keyword evidence="2" id="KW-1185">Reference proteome</keyword>
<proteinExistence type="predicted"/>
<dbReference type="VEuPathDB" id="VectorBase:ASTEI02260"/>
<dbReference type="AlphaFoldDB" id="A0A182Y1C4"/>
<accession>A0A182Y1C4</accession>
<dbReference type="VEuPathDB" id="VectorBase:ASTEI20_045932"/>
<evidence type="ECO:0000313" key="1">
    <source>
        <dbReference type="EnsemblMetazoa" id="ASTEI02260-PA"/>
    </source>
</evidence>
<dbReference type="EnsemblMetazoa" id="ASTEI02260-RA">
    <property type="protein sequence ID" value="ASTEI02260-PA"/>
    <property type="gene ID" value="ASTEI02260"/>
</dbReference>
<dbReference type="OMA" id="FWPATAC"/>
<sequence length="63" mass="7368">MAWLIVYPAVAMLAMFIVLIIMLILRYGAQLCQLRHHALPDDQDMRDQAYDQKLFFTAFHDSP</sequence>
<reference evidence="1" key="2">
    <citation type="submission" date="2020-05" db="UniProtKB">
        <authorList>
            <consortium name="EnsemblMetazoa"/>
        </authorList>
    </citation>
    <scope>IDENTIFICATION</scope>
    <source>
        <strain evidence="1">Indian</strain>
    </source>
</reference>
<reference evidence="2" key="1">
    <citation type="journal article" date="2014" name="Genome Biol.">
        <title>Genome analysis of a major urban malaria vector mosquito, Anopheles stephensi.</title>
        <authorList>
            <person name="Jiang X."/>
            <person name="Peery A."/>
            <person name="Hall A.B."/>
            <person name="Sharma A."/>
            <person name="Chen X.G."/>
            <person name="Waterhouse R.M."/>
            <person name="Komissarov A."/>
            <person name="Riehle M.M."/>
            <person name="Shouche Y."/>
            <person name="Sharakhova M.V."/>
            <person name="Lawson D."/>
            <person name="Pakpour N."/>
            <person name="Arensburger P."/>
            <person name="Davidson V.L."/>
            <person name="Eiglmeier K."/>
            <person name="Emrich S."/>
            <person name="George P."/>
            <person name="Kennedy R.C."/>
            <person name="Mane S.P."/>
            <person name="Maslen G."/>
            <person name="Oringanje C."/>
            <person name="Qi Y."/>
            <person name="Settlage R."/>
            <person name="Tojo M."/>
            <person name="Tubio J.M."/>
            <person name="Unger M.F."/>
            <person name="Wang B."/>
            <person name="Vernick K.D."/>
            <person name="Ribeiro J.M."/>
            <person name="James A.A."/>
            <person name="Michel K."/>
            <person name="Riehle M.A."/>
            <person name="Luckhart S."/>
            <person name="Sharakhov I.V."/>
            <person name="Tu Z."/>
        </authorList>
    </citation>
    <scope>NUCLEOTIDE SEQUENCE [LARGE SCALE GENOMIC DNA]</scope>
    <source>
        <strain evidence="2">Indian</strain>
    </source>
</reference>